<name>A0AB73A7H6_ENTFC</name>
<organism evidence="2 3">
    <name type="scientific">Enterococcus faecium SD2A-2</name>
    <dbReference type="NCBI Taxonomy" id="1244154"/>
    <lineage>
        <taxon>Bacteria</taxon>
        <taxon>Bacillati</taxon>
        <taxon>Bacillota</taxon>
        <taxon>Bacilli</taxon>
        <taxon>Lactobacillales</taxon>
        <taxon>Enterococcaceae</taxon>
        <taxon>Enterococcus</taxon>
    </lineage>
</organism>
<gene>
    <name evidence="2" type="ORF">D356_02098</name>
</gene>
<dbReference type="EMBL" id="ATIT01000114">
    <property type="protein sequence ID" value="EPI10358.1"/>
    <property type="molecule type" value="Genomic_DNA"/>
</dbReference>
<dbReference type="AlphaFoldDB" id="A0AB73A7H6"/>
<accession>A0AB73A7H6</accession>
<sequence length="144" mass="15913">MAHAVSPTGKVKQTRSLELARISRKISESNKTIRQEAHLASQVSGLENEILEPKIKQQSEKEFVAKQSEDQNESDDHKETKKKRLSTIDSTDEHLQPQVPLPSPGTPAPGGGIPSSSALGDFMRGIAGTWVYANRNEFDADDWF</sequence>
<comment type="caution">
    <text evidence="2">The sequence shown here is derived from an EMBL/GenBank/DDBJ whole genome shotgun (WGS) entry which is preliminary data.</text>
</comment>
<feature type="compositionally biased region" description="Basic and acidic residues" evidence="1">
    <location>
        <begin position="51"/>
        <end position="79"/>
    </location>
</feature>
<feature type="region of interest" description="Disordered" evidence="1">
    <location>
        <begin position="44"/>
        <end position="119"/>
    </location>
</feature>
<evidence type="ECO:0000313" key="2">
    <source>
        <dbReference type="EMBL" id="EPI10358.1"/>
    </source>
</evidence>
<evidence type="ECO:0000256" key="1">
    <source>
        <dbReference type="SAM" id="MobiDB-lite"/>
    </source>
</evidence>
<dbReference type="Proteomes" id="UP000014622">
    <property type="component" value="Unassembled WGS sequence"/>
</dbReference>
<protein>
    <submittedName>
        <fullName evidence="2">Uncharacterized protein</fullName>
    </submittedName>
</protein>
<evidence type="ECO:0000313" key="3">
    <source>
        <dbReference type="Proteomes" id="UP000014622"/>
    </source>
</evidence>
<proteinExistence type="predicted"/>
<reference evidence="2 3" key="1">
    <citation type="submission" date="2013-06" db="EMBL/GenBank/DDBJ databases">
        <authorList>
            <person name="Weinstock G."/>
            <person name="Sodergren E."/>
            <person name="Lobos E.A."/>
            <person name="Fulton L."/>
            <person name="Fulton R."/>
            <person name="Courtney L."/>
            <person name="Fronick C."/>
            <person name="O'Laughlin M."/>
            <person name="Godfrey J."/>
            <person name="Wilson R.M."/>
            <person name="Miner T."/>
            <person name="Farmer C."/>
            <person name="Delehaunty K."/>
            <person name="Cordes M."/>
            <person name="Minx P."/>
            <person name="Tomlinson C."/>
            <person name="Chen J."/>
            <person name="Wollam A."/>
            <person name="Pepin K.H."/>
            <person name="Bhonagiri V."/>
            <person name="Zhang X."/>
            <person name="Warren W."/>
            <person name="Mitreva M."/>
            <person name="Mardis E.R."/>
            <person name="Wilson R.K."/>
        </authorList>
    </citation>
    <scope>NUCLEOTIDE SEQUENCE [LARGE SCALE GENOMIC DNA]</scope>
    <source>
        <strain evidence="2 3">SD2A-2</strain>
    </source>
</reference>